<dbReference type="Proteomes" id="UP001516400">
    <property type="component" value="Unassembled WGS sequence"/>
</dbReference>
<dbReference type="AlphaFoldDB" id="A0ABD2MZ15"/>
<organism evidence="2 3">
    <name type="scientific">Cryptolaemus montrouzieri</name>
    <dbReference type="NCBI Taxonomy" id="559131"/>
    <lineage>
        <taxon>Eukaryota</taxon>
        <taxon>Metazoa</taxon>
        <taxon>Ecdysozoa</taxon>
        <taxon>Arthropoda</taxon>
        <taxon>Hexapoda</taxon>
        <taxon>Insecta</taxon>
        <taxon>Pterygota</taxon>
        <taxon>Neoptera</taxon>
        <taxon>Endopterygota</taxon>
        <taxon>Coleoptera</taxon>
        <taxon>Polyphaga</taxon>
        <taxon>Cucujiformia</taxon>
        <taxon>Coccinelloidea</taxon>
        <taxon>Coccinellidae</taxon>
        <taxon>Scymninae</taxon>
        <taxon>Scymnini</taxon>
        <taxon>Cryptolaemus</taxon>
    </lineage>
</organism>
<dbReference type="SUPFAM" id="SSF57756">
    <property type="entry name" value="Retrovirus zinc finger-like domains"/>
    <property type="match status" value="1"/>
</dbReference>
<reference evidence="2 3" key="1">
    <citation type="journal article" date="2021" name="BMC Biol.">
        <title>Horizontally acquired antibacterial genes associated with adaptive radiation of ladybird beetles.</title>
        <authorList>
            <person name="Li H.S."/>
            <person name="Tang X.F."/>
            <person name="Huang Y.H."/>
            <person name="Xu Z.Y."/>
            <person name="Chen M.L."/>
            <person name="Du X.Y."/>
            <person name="Qiu B.Y."/>
            <person name="Chen P.T."/>
            <person name="Zhang W."/>
            <person name="Slipinski A."/>
            <person name="Escalona H.E."/>
            <person name="Waterhouse R.M."/>
            <person name="Zwick A."/>
            <person name="Pang H."/>
        </authorList>
    </citation>
    <scope>NUCLEOTIDE SEQUENCE [LARGE SCALE GENOMIC DNA]</scope>
    <source>
        <strain evidence="2">SYSU2018</strain>
    </source>
</reference>
<name>A0ABD2MZ15_9CUCU</name>
<dbReference type="EMBL" id="JABFTP020000042">
    <property type="protein sequence ID" value="KAL3271614.1"/>
    <property type="molecule type" value="Genomic_DNA"/>
</dbReference>
<evidence type="ECO:0000256" key="1">
    <source>
        <dbReference type="SAM" id="MobiDB-lite"/>
    </source>
</evidence>
<evidence type="ECO:0008006" key="4">
    <source>
        <dbReference type="Google" id="ProtNLM"/>
    </source>
</evidence>
<evidence type="ECO:0000313" key="3">
    <source>
        <dbReference type="Proteomes" id="UP001516400"/>
    </source>
</evidence>
<evidence type="ECO:0000313" key="2">
    <source>
        <dbReference type="EMBL" id="KAL3271614.1"/>
    </source>
</evidence>
<sequence>MKTDIPSYITIENETSLMTYKGPRTCRLCDNPNHEMRDCPAKPENRMKLIVPGNETEPEVIKKNVNYSNAGNMEEKISQEPESGADDEEPKIDSITEEVLNERIETDTSSQNYSDIVESSQTILTDAFKLPLVKKEKQEQKT</sequence>
<protein>
    <recommendedName>
        <fullName evidence="4">CCHC-type domain-containing protein</fullName>
    </recommendedName>
</protein>
<feature type="region of interest" description="Disordered" evidence="1">
    <location>
        <begin position="66"/>
        <end position="91"/>
    </location>
</feature>
<proteinExistence type="predicted"/>
<accession>A0ABD2MZ15</accession>
<dbReference type="InterPro" id="IPR036875">
    <property type="entry name" value="Znf_CCHC_sf"/>
</dbReference>
<keyword evidence="3" id="KW-1185">Reference proteome</keyword>
<comment type="caution">
    <text evidence="2">The sequence shown here is derived from an EMBL/GenBank/DDBJ whole genome shotgun (WGS) entry which is preliminary data.</text>
</comment>
<gene>
    <name evidence="2" type="ORF">HHI36_022089</name>
</gene>